<proteinExistence type="predicted"/>
<comment type="caution">
    <text evidence="1">The sequence shown here is derived from an EMBL/GenBank/DDBJ whole genome shotgun (WGS) entry which is preliminary data.</text>
</comment>
<organism evidence="1 2">
    <name type="scientific">Noviherbaspirillum album</name>
    <dbReference type="NCBI Taxonomy" id="3080276"/>
    <lineage>
        <taxon>Bacteria</taxon>
        <taxon>Pseudomonadati</taxon>
        <taxon>Pseudomonadota</taxon>
        <taxon>Betaproteobacteria</taxon>
        <taxon>Burkholderiales</taxon>
        <taxon>Oxalobacteraceae</taxon>
        <taxon>Noviherbaspirillum</taxon>
    </lineage>
</organism>
<name>A0ABU6J4K7_9BURK</name>
<gene>
    <name evidence="1" type="ORF">RY831_04810</name>
</gene>
<dbReference type="EMBL" id="JAWIIV010000003">
    <property type="protein sequence ID" value="MEC4718455.1"/>
    <property type="molecule type" value="Genomic_DNA"/>
</dbReference>
<dbReference type="RefSeq" id="WP_326505192.1">
    <property type="nucleotide sequence ID" value="NZ_JAWIIV010000003.1"/>
</dbReference>
<sequence length="252" mass="30022">MEYIDEIKGPLNAMLLPVRWKGLRRNEISRVMTSLVHAWLYKYPPQWYLKKIIDIIALQENLEVYLQERFENETDHNIRQFLLDLALEIERQYPNVARSGRCVKTAGHWVSNEVSQNPIEIDAGQSLPFVNGREVVWELQEHLPETPEDALLTEFQKFYHQKTLKGNIRYENTLELAHYSVTRFNKNYSEHFRAEIAELLRVMAIDNAHSMHRNIETTTEHDFTNDERKWEWYCRLLNDISSGLKSIAYQYH</sequence>
<keyword evidence="2" id="KW-1185">Reference proteome</keyword>
<evidence type="ECO:0000313" key="2">
    <source>
        <dbReference type="Proteomes" id="UP001352263"/>
    </source>
</evidence>
<accession>A0ABU6J4K7</accession>
<reference evidence="1 2" key="1">
    <citation type="submission" date="2023-10" db="EMBL/GenBank/DDBJ databases">
        <title>Noviherbaspirillum sp. CPCC 100848 genome assembly.</title>
        <authorList>
            <person name="Li X.Y."/>
            <person name="Fang X.M."/>
        </authorList>
    </citation>
    <scope>NUCLEOTIDE SEQUENCE [LARGE SCALE GENOMIC DNA]</scope>
    <source>
        <strain evidence="1 2">CPCC 100848</strain>
    </source>
</reference>
<protein>
    <submittedName>
        <fullName evidence="1">Uncharacterized protein</fullName>
    </submittedName>
</protein>
<dbReference type="Proteomes" id="UP001352263">
    <property type="component" value="Unassembled WGS sequence"/>
</dbReference>
<evidence type="ECO:0000313" key="1">
    <source>
        <dbReference type="EMBL" id="MEC4718455.1"/>
    </source>
</evidence>